<dbReference type="Proteomes" id="UP000620591">
    <property type="component" value="Unassembled WGS sequence"/>
</dbReference>
<evidence type="ECO:0000313" key="9">
    <source>
        <dbReference type="Proteomes" id="UP000620591"/>
    </source>
</evidence>
<dbReference type="Gene3D" id="1.50.10.10">
    <property type="match status" value="1"/>
</dbReference>
<evidence type="ECO:0000256" key="4">
    <source>
        <dbReference type="PIRSR" id="PIRSR036289-51"/>
    </source>
</evidence>
<feature type="domain" description="Glycoside hydrolase family 65 C-terminal" evidence="6">
    <location>
        <begin position="723"/>
        <end position="768"/>
    </location>
</feature>
<dbReference type="Pfam" id="PF03633">
    <property type="entry name" value="Glyco_hydro_65C"/>
    <property type="match status" value="1"/>
</dbReference>
<feature type="domain" description="Glycoside hydrolase family 65 central catalytic" evidence="5">
    <location>
        <begin position="351"/>
        <end position="713"/>
    </location>
</feature>
<comment type="similarity">
    <text evidence="1">Belongs to the glycosyl hydrolase 65 family.</text>
</comment>
<dbReference type="AlphaFoldDB" id="A0A8I0EX82"/>
<dbReference type="InterPro" id="IPR037018">
    <property type="entry name" value="GH65_N"/>
</dbReference>
<evidence type="ECO:0000259" key="5">
    <source>
        <dbReference type="Pfam" id="PF03632"/>
    </source>
</evidence>
<dbReference type="RefSeq" id="WP_187769713.1">
    <property type="nucleotide sequence ID" value="NZ_JACTVM010000003.1"/>
</dbReference>
<dbReference type="InterPro" id="IPR012341">
    <property type="entry name" value="6hp_glycosidase-like_sf"/>
</dbReference>
<evidence type="ECO:0000256" key="2">
    <source>
        <dbReference type="ARBA" id="ARBA00023295"/>
    </source>
</evidence>
<organism evidence="8 9">
    <name type="scientific">Aeromicrobium senzhongii</name>
    <dbReference type="NCBI Taxonomy" id="2663859"/>
    <lineage>
        <taxon>Bacteria</taxon>
        <taxon>Bacillati</taxon>
        <taxon>Actinomycetota</taxon>
        <taxon>Actinomycetes</taxon>
        <taxon>Propionibacteriales</taxon>
        <taxon>Nocardioidaceae</taxon>
        <taxon>Aeromicrobium</taxon>
    </lineage>
</organism>
<dbReference type="InterPro" id="IPR011013">
    <property type="entry name" value="Gal_mutarotase_sf_dom"/>
</dbReference>
<comment type="caution">
    <text evidence="8">The sequence shown here is derived from an EMBL/GenBank/DDBJ whole genome shotgun (WGS) entry which is preliminary data.</text>
</comment>
<gene>
    <name evidence="8" type="ORF">IBG24_11980</name>
</gene>
<accession>A0A8I0EX82</accession>
<dbReference type="PANTHER" id="PTHR11051:SF13">
    <property type="entry name" value="GLYCOSYL TRANSFERASE"/>
    <property type="match status" value="1"/>
</dbReference>
<keyword evidence="8" id="KW-0378">Hydrolase</keyword>
<protein>
    <submittedName>
        <fullName evidence="8">Glycoside hydrolase family 65 protein</fullName>
    </submittedName>
</protein>
<keyword evidence="2" id="KW-0326">Glycosidase</keyword>
<proteinExistence type="inferred from homology"/>
<dbReference type="Gene3D" id="2.60.420.10">
    <property type="entry name" value="Maltose phosphorylase, domain 3"/>
    <property type="match status" value="1"/>
</dbReference>
<dbReference type="SUPFAM" id="SSF48208">
    <property type="entry name" value="Six-hairpin glycosidases"/>
    <property type="match status" value="1"/>
</dbReference>
<evidence type="ECO:0000313" key="8">
    <source>
        <dbReference type="EMBL" id="MBC9227038.1"/>
    </source>
</evidence>
<dbReference type="PANTHER" id="PTHR11051">
    <property type="entry name" value="GLYCOSYL HYDROLASE-RELATED"/>
    <property type="match status" value="1"/>
</dbReference>
<evidence type="ECO:0000256" key="1">
    <source>
        <dbReference type="ARBA" id="ARBA00006768"/>
    </source>
</evidence>
<evidence type="ECO:0000259" key="7">
    <source>
        <dbReference type="Pfam" id="PF03636"/>
    </source>
</evidence>
<dbReference type="GO" id="GO:0005975">
    <property type="term" value="P:carbohydrate metabolic process"/>
    <property type="evidence" value="ECO:0007669"/>
    <property type="project" value="InterPro"/>
</dbReference>
<dbReference type="InterPro" id="IPR005195">
    <property type="entry name" value="Glyco_hydro_65_M"/>
</dbReference>
<dbReference type="Pfam" id="PF03636">
    <property type="entry name" value="Glyco_hydro_65N"/>
    <property type="match status" value="1"/>
</dbReference>
<dbReference type="GO" id="GO:0016757">
    <property type="term" value="F:glycosyltransferase activity"/>
    <property type="evidence" value="ECO:0007669"/>
    <property type="project" value="UniProtKB-ARBA"/>
</dbReference>
<reference evidence="8" key="1">
    <citation type="submission" date="2020-09" db="EMBL/GenBank/DDBJ databases">
        <title>Novel species in genus Aeromicrobium.</title>
        <authorList>
            <person name="Zhang G."/>
        </authorList>
    </citation>
    <scope>NUCLEOTIDE SEQUENCE</scope>
    <source>
        <strain evidence="8">Zg-636</strain>
    </source>
</reference>
<evidence type="ECO:0000259" key="6">
    <source>
        <dbReference type="Pfam" id="PF03633"/>
    </source>
</evidence>
<feature type="active site" description="Proton donor" evidence="3">
    <location>
        <position position="514"/>
    </location>
</feature>
<dbReference type="SUPFAM" id="SSF74650">
    <property type="entry name" value="Galactose mutarotase-like"/>
    <property type="match status" value="1"/>
</dbReference>
<name>A0A8I0EX82_9ACTN</name>
<dbReference type="GO" id="GO:0030246">
    <property type="term" value="F:carbohydrate binding"/>
    <property type="evidence" value="ECO:0007669"/>
    <property type="project" value="InterPro"/>
</dbReference>
<feature type="domain" description="Glycoside hydrolase family 65 N-terminal" evidence="7">
    <location>
        <begin position="27"/>
        <end position="295"/>
    </location>
</feature>
<feature type="binding site" evidence="4">
    <location>
        <begin position="385"/>
        <end position="386"/>
    </location>
    <ligand>
        <name>substrate</name>
    </ligand>
</feature>
<dbReference type="GO" id="GO:0004553">
    <property type="term" value="F:hydrolase activity, hydrolyzing O-glycosyl compounds"/>
    <property type="evidence" value="ECO:0007669"/>
    <property type="project" value="TreeGrafter"/>
</dbReference>
<dbReference type="Pfam" id="PF03632">
    <property type="entry name" value="Glyco_hydro_65m"/>
    <property type="match status" value="1"/>
</dbReference>
<dbReference type="EMBL" id="JACTVM010000003">
    <property type="protein sequence ID" value="MBC9227038.1"/>
    <property type="molecule type" value="Genomic_DNA"/>
</dbReference>
<sequence length="834" mass="94040">MSWHEAPESADFLDRSRWPVDPWRLVETHPDQTDLGVAETLFSVANGYLGMRGNVTEGRDSHTHGTFINGFHETWPIHHAEEAFGFARVGQTIVNVPDAKVIRLYVDDEPLLLSVADLLEYERSLDFRDGVLRREILWRTPSNKLVKVVATRMVSFAQRHLAVLEFEVTMLDASAPIALSSQILNRQDGEDEYHVRSKAMGEGHDPRKSEGFDRRVLEPKYRWGDADEGRVALGFRCYDSGMTLAVAADHELVTDNHSDTTVQVEDDLAKVTYRIAAEPGVPIRLTKLVAYHTSRGVPARELVDRCRRTLDRAFHEGVQKQYDDQRAWLEDFWKRSDVEVPGHVEVQQAIRWNLFQVAQASARAEGAGIPAKGLTGSGYSGHYFWDTEVYVLPFLTYTNPDHARNALRFRYSLLDAGRKRAHEMSQSGALFPWRTINGEEASAFFAAGTAQYHIDADIAYAVAQYYLATSDEDFMFRQGIDILVETARMWVDLGFWRDEEVGTFHIHGVTGPDEYTTVVNDNLFTNVMARFNLAAAAQSVKLLSQRDSMAYDRMVVRLGLKDHEVGDWERAARNMAIPFDEALGVHPQDQHFLEREVWDLDNTPLEKRPLLLNYHPLVIYRFQVIKQADVVLALYLQGNHFTNEQKRANFAYYDPITTGDSTLSAVVQSIIAAEVGYRDLAYRYFLGALFVDLADRHKNATDGVHVASTGGIWSVLACGFGGFRDHQGEFTLDPRLPEAWDELIYRLTIQGTRVRVTVRQNELELFIEEQQPNGLGELVDPVFSVRGRTVKVSPGDPTLVPLDGQGPHIEGTPQPVAGRRRADGTVITAIVPGS</sequence>
<dbReference type="InterPro" id="IPR005196">
    <property type="entry name" value="Glyco_hydro_65_N"/>
</dbReference>
<feature type="binding site" evidence="4">
    <location>
        <begin position="626"/>
        <end position="627"/>
    </location>
    <ligand>
        <name>substrate</name>
    </ligand>
</feature>
<dbReference type="InterPro" id="IPR005194">
    <property type="entry name" value="Glyco_hydro_65_C"/>
</dbReference>
<evidence type="ECO:0000256" key="3">
    <source>
        <dbReference type="PIRSR" id="PIRSR036289-50"/>
    </source>
</evidence>
<dbReference type="PIRSF" id="PIRSF036289">
    <property type="entry name" value="Glycosyl_hydrolase_malt_phosph"/>
    <property type="match status" value="1"/>
</dbReference>
<dbReference type="InterPro" id="IPR017045">
    <property type="entry name" value="Malt_Pase/Glycosyl_Hdrlase"/>
</dbReference>
<dbReference type="InterPro" id="IPR008928">
    <property type="entry name" value="6-hairpin_glycosidase_sf"/>
</dbReference>
<dbReference type="Gene3D" id="2.70.98.40">
    <property type="entry name" value="Glycoside hydrolase, family 65, N-terminal domain"/>
    <property type="match status" value="1"/>
</dbReference>